<reference evidence="2 3" key="1">
    <citation type="journal article" date="2010" name="Stand. Genomic Sci.">
        <title>Non-contiguous finished genome sequence of Aminomonas paucivorans type strain (GLU-3).</title>
        <authorList>
            <person name="Pitluck S."/>
            <person name="Yasawong M."/>
            <person name="Held B."/>
            <person name="Lapidus A."/>
            <person name="Nolan M."/>
            <person name="Copeland A."/>
            <person name="Lucas S."/>
            <person name="Del Rio T.G."/>
            <person name="Tice H."/>
            <person name="Cheng J.F."/>
            <person name="Chertkov O."/>
            <person name="Goodwin L."/>
            <person name="Tapia R."/>
            <person name="Han C."/>
            <person name="Liolios K."/>
            <person name="Ivanova N."/>
            <person name="Mavromatis K."/>
            <person name="Ovchinnikova G."/>
            <person name="Pati A."/>
            <person name="Chen A."/>
            <person name="Palaniappan K."/>
            <person name="Land M."/>
            <person name="Hauser L."/>
            <person name="Chang Y.J."/>
            <person name="Jeffries C.D."/>
            <person name="Pukall R."/>
            <person name="Spring S."/>
            <person name="Rohde M."/>
            <person name="Sikorski J."/>
            <person name="Goker M."/>
            <person name="Woyke T."/>
            <person name="Bristow J."/>
            <person name="Eisen J.A."/>
            <person name="Markowitz V."/>
            <person name="Hugenholtz P."/>
            <person name="Kyrpides N.C."/>
            <person name="Klenk H.P."/>
        </authorList>
    </citation>
    <scope>NUCLEOTIDE SEQUENCE [LARGE SCALE GENOMIC DNA]</scope>
    <source>
        <strain evidence="2 3">DSM 12260</strain>
    </source>
</reference>
<dbReference type="STRING" id="584708.Apau_2382"/>
<keyword evidence="3" id="KW-1185">Reference proteome</keyword>
<evidence type="ECO:0000313" key="3">
    <source>
        <dbReference type="Proteomes" id="UP000005096"/>
    </source>
</evidence>
<dbReference type="Proteomes" id="UP000005096">
    <property type="component" value="Chromosome"/>
</dbReference>
<dbReference type="EMBL" id="CM001022">
    <property type="protein sequence ID" value="EFQ24789.1"/>
    <property type="molecule type" value="Genomic_DNA"/>
</dbReference>
<name>E3D0B6_9BACT</name>
<evidence type="ECO:0000256" key="1">
    <source>
        <dbReference type="SAM" id="MobiDB-lite"/>
    </source>
</evidence>
<feature type="region of interest" description="Disordered" evidence="1">
    <location>
        <begin position="96"/>
        <end position="119"/>
    </location>
</feature>
<accession>E3D0B6</accession>
<proteinExistence type="predicted"/>
<dbReference type="HOGENOM" id="CLU_1891777_0_0_0"/>
<dbReference type="AlphaFoldDB" id="E3D0B6"/>
<dbReference type="RefSeq" id="WP_006302037.1">
    <property type="nucleotide sequence ID" value="NZ_CM001022.1"/>
</dbReference>
<protein>
    <submittedName>
        <fullName evidence="2">Uncharacterized protein</fullName>
    </submittedName>
</protein>
<dbReference type="PaxDb" id="584708-Apau_2382"/>
<gene>
    <name evidence="2" type="ORF">Apau_2382</name>
</gene>
<evidence type="ECO:0000313" key="2">
    <source>
        <dbReference type="EMBL" id="EFQ24789.1"/>
    </source>
</evidence>
<organism evidence="2 3">
    <name type="scientific">Aminomonas paucivorans DSM 12260</name>
    <dbReference type="NCBI Taxonomy" id="584708"/>
    <lineage>
        <taxon>Bacteria</taxon>
        <taxon>Thermotogati</taxon>
        <taxon>Synergistota</taxon>
        <taxon>Synergistia</taxon>
        <taxon>Synergistales</taxon>
        <taxon>Synergistaceae</taxon>
        <taxon>Aminomonas</taxon>
    </lineage>
</organism>
<sequence>MSRRLLKSPDGQEIRERIVPARRGFAGEAAGFARAASTPAGLSRLRLDDVERTVEAAFLRVALRGFGDRPGSVCLVVGARPGEVEVQVRDRGETLEFPFPPERKTCPDEMPEDEASYAREGEENVLTLRFRNRP</sequence>